<comment type="similarity">
    <text evidence="2 12">Belongs to the RNA methyltransferase RsmE family.</text>
</comment>
<keyword evidence="5 12" id="KW-0963">Cytoplasm</keyword>
<organism evidence="15 16">
    <name type="scientific">Oceanobacillus kimchii</name>
    <dbReference type="NCBI Taxonomy" id="746691"/>
    <lineage>
        <taxon>Bacteria</taxon>
        <taxon>Bacillati</taxon>
        <taxon>Bacillota</taxon>
        <taxon>Bacilli</taxon>
        <taxon>Bacillales</taxon>
        <taxon>Bacillaceae</taxon>
        <taxon>Oceanobacillus</taxon>
    </lineage>
</organism>
<keyword evidence="8 12" id="KW-0808">Transferase</keyword>
<evidence type="ECO:0000256" key="4">
    <source>
        <dbReference type="ARBA" id="ARBA00013673"/>
    </source>
</evidence>
<dbReference type="InterPro" id="IPR029026">
    <property type="entry name" value="tRNA_m1G_MTases_N"/>
</dbReference>
<dbReference type="PANTHER" id="PTHR30027:SF3">
    <property type="entry name" value="16S RRNA (URACIL(1498)-N(3))-METHYLTRANSFERASE"/>
    <property type="match status" value="1"/>
</dbReference>
<evidence type="ECO:0000256" key="5">
    <source>
        <dbReference type="ARBA" id="ARBA00022490"/>
    </source>
</evidence>
<feature type="domain" description="Ribosomal RNA small subunit methyltransferase E PUA-like" evidence="14">
    <location>
        <begin position="18"/>
        <end position="64"/>
    </location>
</feature>
<evidence type="ECO:0000256" key="3">
    <source>
        <dbReference type="ARBA" id="ARBA00012328"/>
    </source>
</evidence>
<accession>A0ABQ5TKH2</accession>
<evidence type="ECO:0000256" key="12">
    <source>
        <dbReference type="PIRNR" id="PIRNR015601"/>
    </source>
</evidence>
<dbReference type="Gene3D" id="2.40.240.20">
    <property type="entry name" value="Hypothetical PUA domain-like, domain 1"/>
    <property type="match status" value="1"/>
</dbReference>
<keyword evidence="6 12" id="KW-0698">rRNA processing</keyword>
<comment type="caution">
    <text evidence="15">The sequence shown here is derived from an EMBL/GenBank/DDBJ whole genome shotgun (WGS) entry which is preliminary data.</text>
</comment>
<evidence type="ECO:0000256" key="8">
    <source>
        <dbReference type="ARBA" id="ARBA00022679"/>
    </source>
</evidence>
<dbReference type="GO" id="GO:0008168">
    <property type="term" value="F:methyltransferase activity"/>
    <property type="evidence" value="ECO:0007669"/>
    <property type="project" value="UniProtKB-KW"/>
</dbReference>
<feature type="domain" description="Ribosomal RNA small subunit methyltransferase E methyltransferase" evidence="13">
    <location>
        <begin position="73"/>
        <end position="244"/>
    </location>
</feature>
<dbReference type="NCBIfam" id="NF008691">
    <property type="entry name" value="PRK11713.1-4"/>
    <property type="match status" value="1"/>
</dbReference>
<keyword evidence="16" id="KW-1185">Reference proteome</keyword>
<dbReference type="InterPro" id="IPR046886">
    <property type="entry name" value="RsmE_MTase_dom"/>
</dbReference>
<proteinExistence type="inferred from homology"/>
<keyword evidence="9 12" id="KW-0949">S-adenosyl-L-methionine</keyword>
<dbReference type="RefSeq" id="WP_017797079.1">
    <property type="nucleotide sequence ID" value="NZ_BSKO01000001.1"/>
</dbReference>
<dbReference type="NCBIfam" id="TIGR00046">
    <property type="entry name" value="RsmE family RNA methyltransferase"/>
    <property type="match status" value="1"/>
</dbReference>
<evidence type="ECO:0000259" key="14">
    <source>
        <dbReference type="Pfam" id="PF20260"/>
    </source>
</evidence>
<sequence>MQRYFVLQENVTRNSIRITGDDVHHLQRVMRSQVGENIICNSENGQAALCRITMLTDDYVDVEVIEWLKDTNELPVHVTIAQGIPKGDKFDLILQKGTELGATAFIPFQAERSIAIWNDEKKYHKKVKRFQKILKEASEQSHRNRIPTLYPVMNLKQLLDEAPAHTVKLFAYEEEAKTEKMTSKLVNSLQNISSHDKIILCIGPEGGFSNEEADQLIENDFIPIRLGKRILRTETAALYALSSISYQLEELRCLT</sequence>
<dbReference type="GO" id="GO:0032259">
    <property type="term" value="P:methylation"/>
    <property type="evidence" value="ECO:0007669"/>
    <property type="project" value="UniProtKB-KW"/>
</dbReference>
<comment type="function">
    <text evidence="10 12">Specifically methylates the N3 position of the uracil ring of uridine 1498 (m3U1498) in 16S rRNA. Acts on the fully assembled 30S ribosomal subunit.</text>
</comment>
<dbReference type="Pfam" id="PF04452">
    <property type="entry name" value="Methyltrans_RNA"/>
    <property type="match status" value="1"/>
</dbReference>
<dbReference type="Proteomes" id="UP001275436">
    <property type="component" value="Unassembled WGS sequence"/>
</dbReference>
<dbReference type="Gene3D" id="3.40.1280.10">
    <property type="match status" value="1"/>
</dbReference>
<keyword evidence="7 12" id="KW-0489">Methyltransferase</keyword>
<dbReference type="EMBL" id="BSKO01000001">
    <property type="protein sequence ID" value="GLO66622.1"/>
    <property type="molecule type" value="Genomic_DNA"/>
</dbReference>
<dbReference type="SUPFAM" id="SSF88697">
    <property type="entry name" value="PUA domain-like"/>
    <property type="match status" value="1"/>
</dbReference>
<dbReference type="InterPro" id="IPR029028">
    <property type="entry name" value="Alpha/beta_knot_MTases"/>
</dbReference>
<gene>
    <name evidence="15" type="ORF">MACH08_24060</name>
</gene>
<evidence type="ECO:0000256" key="2">
    <source>
        <dbReference type="ARBA" id="ARBA00005528"/>
    </source>
</evidence>
<reference evidence="15 16" key="1">
    <citation type="submission" date="2023-02" db="EMBL/GenBank/DDBJ databases">
        <title>Oceanobacillus kimchii IFOP_LL358 isolated form Alexandrium catenella lab strain.</title>
        <authorList>
            <person name="Gajardo G."/>
            <person name="Ueki S."/>
            <person name="Maruyama F."/>
        </authorList>
    </citation>
    <scope>NUCLEOTIDE SEQUENCE [LARGE SCALE GENOMIC DNA]</scope>
    <source>
        <strain evidence="15 16">IFOP_LL358</strain>
    </source>
</reference>
<comment type="catalytic activity">
    <reaction evidence="11 12">
        <text>uridine(1498) in 16S rRNA + S-adenosyl-L-methionine = N(3)-methyluridine(1498) in 16S rRNA + S-adenosyl-L-homocysteine + H(+)</text>
        <dbReference type="Rhea" id="RHEA:42920"/>
        <dbReference type="Rhea" id="RHEA-COMP:10283"/>
        <dbReference type="Rhea" id="RHEA-COMP:10284"/>
        <dbReference type="ChEBI" id="CHEBI:15378"/>
        <dbReference type="ChEBI" id="CHEBI:57856"/>
        <dbReference type="ChEBI" id="CHEBI:59789"/>
        <dbReference type="ChEBI" id="CHEBI:65315"/>
        <dbReference type="ChEBI" id="CHEBI:74502"/>
        <dbReference type="EC" id="2.1.1.193"/>
    </reaction>
</comment>
<dbReference type="Pfam" id="PF20260">
    <property type="entry name" value="PUA_4"/>
    <property type="match status" value="1"/>
</dbReference>
<dbReference type="EC" id="2.1.1.193" evidence="3 12"/>
<evidence type="ECO:0000256" key="1">
    <source>
        <dbReference type="ARBA" id="ARBA00004496"/>
    </source>
</evidence>
<evidence type="ECO:0000313" key="16">
    <source>
        <dbReference type="Proteomes" id="UP001275436"/>
    </source>
</evidence>
<evidence type="ECO:0000256" key="6">
    <source>
        <dbReference type="ARBA" id="ARBA00022552"/>
    </source>
</evidence>
<evidence type="ECO:0000256" key="11">
    <source>
        <dbReference type="ARBA" id="ARBA00047944"/>
    </source>
</evidence>
<dbReference type="PIRSF" id="PIRSF015601">
    <property type="entry name" value="MTase_slr0722"/>
    <property type="match status" value="1"/>
</dbReference>
<dbReference type="CDD" id="cd18084">
    <property type="entry name" value="RsmE-like"/>
    <property type="match status" value="1"/>
</dbReference>
<protein>
    <recommendedName>
        <fullName evidence="4 12">Ribosomal RNA small subunit methyltransferase E</fullName>
        <ecNumber evidence="3 12">2.1.1.193</ecNumber>
    </recommendedName>
</protein>
<dbReference type="InterPro" id="IPR015947">
    <property type="entry name" value="PUA-like_sf"/>
</dbReference>
<evidence type="ECO:0000256" key="9">
    <source>
        <dbReference type="ARBA" id="ARBA00022691"/>
    </source>
</evidence>
<dbReference type="InterPro" id="IPR046887">
    <property type="entry name" value="RsmE_PUA-like"/>
</dbReference>
<comment type="subcellular location">
    <subcellularLocation>
        <location evidence="1 12">Cytoplasm</location>
    </subcellularLocation>
</comment>
<evidence type="ECO:0000313" key="15">
    <source>
        <dbReference type="EMBL" id="GLO66622.1"/>
    </source>
</evidence>
<evidence type="ECO:0000256" key="7">
    <source>
        <dbReference type="ARBA" id="ARBA00022603"/>
    </source>
</evidence>
<dbReference type="SUPFAM" id="SSF75217">
    <property type="entry name" value="alpha/beta knot"/>
    <property type="match status" value="1"/>
</dbReference>
<evidence type="ECO:0000259" key="13">
    <source>
        <dbReference type="Pfam" id="PF04452"/>
    </source>
</evidence>
<name>A0ABQ5TKH2_9BACI</name>
<evidence type="ECO:0000256" key="10">
    <source>
        <dbReference type="ARBA" id="ARBA00025699"/>
    </source>
</evidence>
<dbReference type="PANTHER" id="PTHR30027">
    <property type="entry name" value="RIBOSOMAL RNA SMALL SUBUNIT METHYLTRANSFERASE E"/>
    <property type="match status" value="1"/>
</dbReference>
<dbReference type="InterPro" id="IPR006700">
    <property type="entry name" value="RsmE"/>
</dbReference>